<dbReference type="PANTHER" id="PTHR45339">
    <property type="entry name" value="HYBRID SIGNAL TRANSDUCTION HISTIDINE KINASE J"/>
    <property type="match status" value="1"/>
</dbReference>
<dbReference type="PROSITE" id="PS50839">
    <property type="entry name" value="CHASE"/>
    <property type="match status" value="1"/>
</dbReference>
<sequence length="703" mass="80161">MNLFNSIKKKGVYIPIVAFVVISALITTIWYKLTLNYNQDTKEDLVQIGKITSQKFQSILNYDIEALENLKMRLEFTNGQYFDYWEKDALLILEQNPSFNFIEWIDSNMIIKKIVPAEGNESALNLDISKIEYRKKEWIEHTESRQINITPWSKMTQGGYAFLIDIPVYYNNQLQGTITAGMDFTSHIDNFTKSLNEYKIEISDYDGTIFYGNKLQEAETNKFLFEKSILIDELHSKYWGFKMYPTNAVFLSYRAMYIKYFFTVGIIVAFLIALLFYFYLRAKDEVKRTINSNNALLKTNKKLNAEQIRAEKASKAKSEFLSNMSHEIRTPLHAILGFVQILKSSNLNKTDKKHVHLLDKSSKSLLSIVNDILTIDKIESGTIQLEESFFSPSETIKELTDTYRHLFTQKNLYLNTEFVNPYGLVIKGDQNKLSQIVINIIKNASKFTVKGGVLVLYSEEQVANSLKVNITIKDTGIGIHKNQINTIFNRFAQIDSSLKKQHEGSGLGLAISKDLAEKLGGTITVKSIEGKGTTFEISVAFKIVKKKSNNTIEGYYENINLSHLTALIVDDNRINIAILKKILAGINIKVDTAFNGKEAVEKVKANSYNMVFMDIHMPEMDGFEATQIIRSFNSSLKIFGLSANVTTEAINKAFDSGMNNYITKPFTKEQLYNLILISLEYSELNPKTDFNNLVLTQKSNSIS</sequence>
<evidence type="ECO:0000313" key="10">
    <source>
        <dbReference type="EMBL" id="TJY31845.1"/>
    </source>
</evidence>
<comment type="catalytic activity">
    <reaction evidence="1">
        <text>ATP + protein L-histidine = ADP + protein N-phospho-L-histidine.</text>
        <dbReference type="EC" id="2.7.13.3"/>
    </reaction>
</comment>
<feature type="modified residue" description="4-aspartylphosphate" evidence="5">
    <location>
        <position position="614"/>
    </location>
</feature>
<keyword evidence="6" id="KW-0472">Membrane</keyword>
<dbReference type="OrthoDB" id="4457677at2"/>
<dbReference type="CDD" id="cd16922">
    <property type="entry name" value="HATPase_EvgS-ArcB-TorS-like"/>
    <property type="match status" value="1"/>
</dbReference>
<dbReference type="Pfam" id="PF02518">
    <property type="entry name" value="HATPase_c"/>
    <property type="match status" value="1"/>
</dbReference>
<gene>
    <name evidence="10" type="ORF">E5167_14920</name>
</gene>
<evidence type="ECO:0000256" key="6">
    <source>
        <dbReference type="SAM" id="Phobius"/>
    </source>
</evidence>
<accession>A0A4U0EK77</accession>
<dbReference type="EMBL" id="SUPL01000012">
    <property type="protein sequence ID" value="TJY31845.1"/>
    <property type="molecule type" value="Genomic_DNA"/>
</dbReference>
<dbReference type="Gene3D" id="3.30.565.10">
    <property type="entry name" value="Histidine kinase-like ATPase, C-terminal domain"/>
    <property type="match status" value="1"/>
</dbReference>
<dbReference type="Pfam" id="PF00512">
    <property type="entry name" value="HisKA"/>
    <property type="match status" value="1"/>
</dbReference>
<dbReference type="SMART" id="SM01079">
    <property type="entry name" value="CHASE"/>
    <property type="match status" value="1"/>
</dbReference>
<feature type="domain" description="Histidine kinase" evidence="7">
    <location>
        <begin position="323"/>
        <end position="543"/>
    </location>
</feature>
<comment type="caution">
    <text evidence="10">The sequence shown here is derived from an EMBL/GenBank/DDBJ whole genome shotgun (WGS) entry which is preliminary data.</text>
</comment>
<dbReference type="InterPro" id="IPR005467">
    <property type="entry name" value="His_kinase_dom"/>
</dbReference>
<dbReference type="PANTHER" id="PTHR45339:SF1">
    <property type="entry name" value="HYBRID SIGNAL TRANSDUCTION HISTIDINE KINASE J"/>
    <property type="match status" value="1"/>
</dbReference>
<name>A0A4U0EK77_9FLAO</name>
<evidence type="ECO:0000256" key="5">
    <source>
        <dbReference type="PROSITE-ProRule" id="PRU00169"/>
    </source>
</evidence>
<evidence type="ECO:0000256" key="4">
    <source>
        <dbReference type="ARBA" id="ARBA00023012"/>
    </source>
</evidence>
<dbReference type="InterPro" id="IPR036890">
    <property type="entry name" value="HATPase_C_sf"/>
</dbReference>
<dbReference type="FunFam" id="3.30.565.10:FF:000010">
    <property type="entry name" value="Sensor histidine kinase RcsC"/>
    <property type="match status" value="1"/>
</dbReference>
<dbReference type="InterPro" id="IPR011006">
    <property type="entry name" value="CheY-like_superfamily"/>
</dbReference>
<keyword evidence="11" id="KW-1185">Reference proteome</keyword>
<keyword evidence="4" id="KW-0902">Two-component regulatory system</keyword>
<keyword evidence="6" id="KW-1133">Transmembrane helix</keyword>
<feature type="domain" description="CHASE" evidence="9">
    <location>
        <begin position="116"/>
        <end position="197"/>
    </location>
</feature>
<protein>
    <recommendedName>
        <fullName evidence="2">histidine kinase</fullName>
        <ecNumber evidence="2">2.7.13.3</ecNumber>
    </recommendedName>
</protein>
<dbReference type="InterPro" id="IPR001789">
    <property type="entry name" value="Sig_transdc_resp-reg_receiver"/>
</dbReference>
<dbReference type="CDD" id="cd17546">
    <property type="entry name" value="REC_hyHK_CKI1_RcsC-like"/>
    <property type="match status" value="1"/>
</dbReference>
<dbReference type="SUPFAM" id="SSF52172">
    <property type="entry name" value="CheY-like"/>
    <property type="match status" value="1"/>
</dbReference>
<dbReference type="SMART" id="SM00448">
    <property type="entry name" value="REC"/>
    <property type="match status" value="1"/>
</dbReference>
<dbReference type="EC" id="2.7.13.3" evidence="2"/>
<dbReference type="InterPro" id="IPR006189">
    <property type="entry name" value="CHASE_dom"/>
</dbReference>
<dbReference type="Proteomes" id="UP000307657">
    <property type="component" value="Unassembled WGS sequence"/>
</dbReference>
<evidence type="ECO:0000256" key="2">
    <source>
        <dbReference type="ARBA" id="ARBA00012438"/>
    </source>
</evidence>
<reference evidence="10 11" key="1">
    <citation type="submission" date="2019-04" db="EMBL/GenBank/DDBJ databases">
        <title>Lacinutrix sp. nov., isolated from marine water.</title>
        <authorList>
            <person name="Kim W."/>
        </authorList>
    </citation>
    <scope>NUCLEOTIDE SEQUENCE [LARGE SCALE GENOMIC DNA]</scope>
    <source>
        <strain evidence="10 11">CAU 1491</strain>
    </source>
</reference>
<dbReference type="SMART" id="SM00388">
    <property type="entry name" value="HisKA"/>
    <property type="match status" value="1"/>
</dbReference>
<feature type="transmembrane region" description="Helical" evidence="6">
    <location>
        <begin position="260"/>
        <end position="280"/>
    </location>
</feature>
<evidence type="ECO:0000256" key="1">
    <source>
        <dbReference type="ARBA" id="ARBA00000085"/>
    </source>
</evidence>
<dbReference type="AlphaFoldDB" id="A0A4U0EK77"/>
<dbReference type="CDD" id="cd00082">
    <property type="entry name" value="HisKA"/>
    <property type="match status" value="1"/>
</dbReference>
<dbReference type="Pfam" id="PF00072">
    <property type="entry name" value="Response_reg"/>
    <property type="match status" value="1"/>
</dbReference>
<dbReference type="InterPro" id="IPR003594">
    <property type="entry name" value="HATPase_dom"/>
</dbReference>
<dbReference type="Gene3D" id="3.40.50.2300">
    <property type="match status" value="1"/>
</dbReference>
<evidence type="ECO:0000259" key="7">
    <source>
        <dbReference type="PROSITE" id="PS50109"/>
    </source>
</evidence>
<evidence type="ECO:0000256" key="3">
    <source>
        <dbReference type="ARBA" id="ARBA00022553"/>
    </source>
</evidence>
<dbReference type="PROSITE" id="PS50110">
    <property type="entry name" value="RESPONSE_REGULATORY"/>
    <property type="match status" value="1"/>
</dbReference>
<dbReference type="GO" id="GO:0000155">
    <property type="term" value="F:phosphorelay sensor kinase activity"/>
    <property type="evidence" value="ECO:0007669"/>
    <property type="project" value="InterPro"/>
</dbReference>
<evidence type="ECO:0000259" key="8">
    <source>
        <dbReference type="PROSITE" id="PS50110"/>
    </source>
</evidence>
<dbReference type="PRINTS" id="PR00344">
    <property type="entry name" value="BCTRLSENSOR"/>
</dbReference>
<evidence type="ECO:0000313" key="11">
    <source>
        <dbReference type="Proteomes" id="UP000307657"/>
    </source>
</evidence>
<feature type="transmembrane region" description="Helical" evidence="6">
    <location>
        <begin position="12"/>
        <end position="31"/>
    </location>
</feature>
<keyword evidence="6" id="KW-0812">Transmembrane</keyword>
<organism evidence="10 11">
    <name type="scientific">Pontimicrobium aquaticum</name>
    <dbReference type="NCBI Taxonomy" id="2565367"/>
    <lineage>
        <taxon>Bacteria</taxon>
        <taxon>Pseudomonadati</taxon>
        <taxon>Bacteroidota</taxon>
        <taxon>Flavobacteriia</taxon>
        <taxon>Flavobacteriales</taxon>
        <taxon>Flavobacteriaceae</taxon>
        <taxon>Pontimicrobium</taxon>
    </lineage>
</organism>
<dbReference type="Gene3D" id="1.10.287.130">
    <property type="match status" value="1"/>
</dbReference>
<dbReference type="InterPro" id="IPR036097">
    <property type="entry name" value="HisK_dim/P_sf"/>
</dbReference>
<keyword evidence="3 5" id="KW-0597">Phosphoprotein</keyword>
<evidence type="ECO:0000259" key="9">
    <source>
        <dbReference type="PROSITE" id="PS50839"/>
    </source>
</evidence>
<dbReference type="InterPro" id="IPR004358">
    <property type="entry name" value="Sig_transdc_His_kin-like_C"/>
</dbReference>
<dbReference type="SUPFAM" id="SSF47384">
    <property type="entry name" value="Homodimeric domain of signal transducing histidine kinase"/>
    <property type="match status" value="1"/>
</dbReference>
<feature type="domain" description="Response regulatory" evidence="8">
    <location>
        <begin position="565"/>
        <end position="679"/>
    </location>
</feature>
<proteinExistence type="predicted"/>
<dbReference type="PROSITE" id="PS50109">
    <property type="entry name" value="HIS_KIN"/>
    <property type="match status" value="1"/>
</dbReference>
<dbReference type="SUPFAM" id="SSF55874">
    <property type="entry name" value="ATPase domain of HSP90 chaperone/DNA topoisomerase II/histidine kinase"/>
    <property type="match status" value="1"/>
</dbReference>
<dbReference type="RefSeq" id="WP_136844967.1">
    <property type="nucleotide sequence ID" value="NZ_SUPL01000012.1"/>
</dbReference>
<dbReference type="SMART" id="SM00387">
    <property type="entry name" value="HATPase_c"/>
    <property type="match status" value="1"/>
</dbReference>
<dbReference type="InterPro" id="IPR003661">
    <property type="entry name" value="HisK_dim/P_dom"/>
</dbReference>